<dbReference type="Pfam" id="PF03466">
    <property type="entry name" value="LysR_substrate"/>
    <property type="match status" value="1"/>
</dbReference>
<dbReference type="EMBL" id="CP019646">
    <property type="protein sequence ID" value="AQQ71123.1"/>
    <property type="molecule type" value="Genomic_DNA"/>
</dbReference>
<dbReference type="InterPro" id="IPR036390">
    <property type="entry name" value="WH_DNA-bd_sf"/>
</dbReference>
<dbReference type="AlphaFoldDB" id="A0A1Q2MEJ1"/>
<dbReference type="InterPro" id="IPR050950">
    <property type="entry name" value="HTH-type_LysR_regulators"/>
</dbReference>
<organism evidence="6 7">
    <name type="scientific">Limihaloglobus sulfuriphilus</name>
    <dbReference type="NCBI Taxonomy" id="1851148"/>
    <lineage>
        <taxon>Bacteria</taxon>
        <taxon>Pseudomonadati</taxon>
        <taxon>Planctomycetota</taxon>
        <taxon>Phycisphaerae</taxon>
        <taxon>Sedimentisphaerales</taxon>
        <taxon>Sedimentisphaeraceae</taxon>
        <taxon>Limihaloglobus</taxon>
    </lineage>
</organism>
<dbReference type="PANTHER" id="PTHR30419">
    <property type="entry name" value="HTH-TYPE TRANSCRIPTIONAL REGULATOR YBHD"/>
    <property type="match status" value="1"/>
</dbReference>
<dbReference type="InterPro" id="IPR000847">
    <property type="entry name" value="LysR_HTH_N"/>
</dbReference>
<name>A0A1Q2MEJ1_9BACT</name>
<reference evidence="7" key="1">
    <citation type="submission" date="2017-02" db="EMBL/GenBank/DDBJ databases">
        <title>Comparative genomics and description of representatives of a novel lineage of planctomycetes thriving in anoxic sediments.</title>
        <authorList>
            <person name="Spring S."/>
            <person name="Bunk B."/>
            <person name="Sproer C."/>
        </authorList>
    </citation>
    <scope>NUCLEOTIDE SEQUENCE [LARGE SCALE GENOMIC DNA]</scope>
    <source>
        <strain evidence="7">SM-Chi-D1</strain>
    </source>
</reference>
<dbReference type="Proteomes" id="UP000188181">
    <property type="component" value="Chromosome"/>
</dbReference>
<dbReference type="OrthoDB" id="9785745at2"/>
<dbReference type="CDD" id="cd05466">
    <property type="entry name" value="PBP2_LTTR_substrate"/>
    <property type="match status" value="1"/>
</dbReference>
<evidence type="ECO:0000259" key="5">
    <source>
        <dbReference type="PROSITE" id="PS50931"/>
    </source>
</evidence>
<evidence type="ECO:0000256" key="1">
    <source>
        <dbReference type="ARBA" id="ARBA00009437"/>
    </source>
</evidence>
<dbReference type="KEGG" id="pbas:SMSP2_01488"/>
<evidence type="ECO:0000256" key="2">
    <source>
        <dbReference type="ARBA" id="ARBA00023015"/>
    </source>
</evidence>
<evidence type="ECO:0000313" key="7">
    <source>
        <dbReference type="Proteomes" id="UP000188181"/>
    </source>
</evidence>
<protein>
    <submittedName>
        <fullName evidence="6">HTH-type transcriptional activator CmpR</fullName>
    </submittedName>
</protein>
<keyword evidence="2" id="KW-0805">Transcription regulation</keyword>
<dbReference type="Gene3D" id="1.10.10.10">
    <property type="entry name" value="Winged helix-like DNA-binding domain superfamily/Winged helix DNA-binding domain"/>
    <property type="match status" value="1"/>
</dbReference>
<evidence type="ECO:0000313" key="6">
    <source>
        <dbReference type="EMBL" id="AQQ71123.1"/>
    </source>
</evidence>
<dbReference type="SUPFAM" id="SSF53850">
    <property type="entry name" value="Periplasmic binding protein-like II"/>
    <property type="match status" value="1"/>
</dbReference>
<comment type="similarity">
    <text evidence="1">Belongs to the LysR transcriptional regulatory family.</text>
</comment>
<dbReference type="GO" id="GO:0003700">
    <property type="term" value="F:DNA-binding transcription factor activity"/>
    <property type="evidence" value="ECO:0007669"/>
    <property type="project" value="InterPro"/>
</dbReference>
<dbReference type="GO" id="GO:0005829">
    <property type="term" value="C:cytosol"/>
    <property type="evidence" value="ECO:0007669"/>
    <property type="project" value="TreeGrafter"/>
</dbReference>
<accession>A0A1Q2MEJ1</accession>
<proteinExistence type="inferred from homology"/>
<dbReference type="STRING" id="1851148.SMSP2_01488"/>
<evidence type="ECO:0000256" key="4">
    <source>
        <dbReference type="ARBA" id="ARBA00023163"/>
    </source>
</evidence>
<dbReference type="FunFam" id="1.10.10.10:FF:000001">
    <property type="entry name" value="LysR family transcriptional regulator"/>
    <property type="match status" value="1"/>
</dbReference>
<sequence length="293" mass="33097">MHIENLRIFCDLVDSQSFSRAAEKNYISQSAVSQQVAQMEFEFSNKLLDRSTRPFRLTRYGKTFYEAAKQIVEIYDTAVSEIKAAESDPPVLLGTIYSIGIHSVSGFIQKFMKRHPDMKIKIEYLEAKSIYEMISSDMLDIGLVAVPEAGKNYQVYPFISERMVFVCSPSNPLAREKSINVNSIAQQDFIAFEKDVPTRRLIDNIMSNYGVTLEIKHEFTNVEMLKRSIEIDAGVSILPEITVDKEVHTGTLKAIPINSDAFLRPSGIVVKRGKKLSKSAAAFLQLLINQNKQ</sequence>
<keyword evidence="4" id="KW-0804">Transcription</keyword>
<keyword evidence="3" id="KW-0238">DNA-binding</keyword>
<dbReference type="Pfam" id="PF00126">
    <property type="entry name" value="HTH_1"/>
    <property type="match status" value="1"/>
</dbReference>
<keyword evidence="7" id="KW-1185">Reference proteome</keyword>
<dbReference type="RefSeq" id="WP_146683334.1">
    <property type="nucleotide sequence ID" value="NZ_CP019646.1"/>
</dbReference>
<evidence type="ECO:0000256" key="3">
    <source>
        <dbReference type="ARBA" id="ARBA00023125"/>
    </source>
</evidence>
<dbReference type="SUPFAM" id="SSF46785">
    <property type="entry name" value="Winged helix' DNA-binding domain"/>
    <property type="match status" value="1"/>
</dbReference>
<dbReference type="InterPro" id="IPR036388">
    <property type="entry name" value="WH-like_DNA-bd_sf"/>
</dbReference>
<dbReference type="InterPro" id="IPR005119">
    <property type="entry name" value="LysR_subst-bd"/>
</dbReference>
<dbReference type="GO" id="GO:0003677">
    <property type="term" value="F:DNA binding"/>
    <property type="evidence" value="ECO:0007669"/>
    <property type="project" value="UniProtKB-KW"/>
</dbReference>
<dbReference type="PROSITE" id="PS50931">
    <property type="entry name" value="HTH_LYSR"/>
    <property type="match status" value="1"/>
</dbReference>
<feature type="domain" description="HTH lysR-type" evidence="5">
    <location>
        <begin position="1"/>
        <end position="58"/>
    </location>
</feature>
<gene>
    <name evidence="6" type="primary">cmpR</name>
    <name evidence="6" type="ORF">SMSP2_01488</name>
</gene>
<dbReference type="Gene3D" id="3.40.190.290">
    <property type="match status" value="1"/>
</dbReference>
<dbReference type="PANTHER" id="PTHR30419:SF8">
    <property type="entry name" value="NITROGEN ASSIMILATION TRANSCRIPTIONAL ACTIVATOR-RELATED"/>
    <property type="match status" value="1"/>
</dbReference>